<feature type="compositionally biased region" description="Polar residues" evidence="1">
    <location>
        <begin position="106"/>
        <end position="120"/>
    </location>
</feature>
<accession>A0A9D3VYM1</accession>
<feature type="compositionally biased region" description="Polar residues" evidence="1">
    <location>
        <begin position="743"/>
        <end position="754"/>
    </location>
</feature>
<dbReference type="OrthoDB" id="1916794at2759"/>
<dbReference type="AlphaFoldDB" id="A0A9D3VYM1"/>
<proteinExistence type="predicted"/>
<feature type="region of interest" description="Disordered" evidence="1">
    <location>
        <begin position="649"/>
        <end position="672"/>
    </location>
</feature>
<dbReference type="Proteomes" id="UP000828251">
    <property type="component" value="Unassembled WGS sequence"/>
</dbReference>
<reference evidence="2 3" key="1">
    <citation type="journal article" date="2021" name="Plant Biotechnol. J.">
        <title>Multi-omics assisted identification of the key and species-specific regulatory components of drought-tolerant mechanisms in Gossypium stocksii.</title>
        <authorList>
            <person name="Yu D."/>
            <person name="Ke L."/>
            <person name="Zhang D."/>
            <person name="Wu Y."/>
            <person name="Sun Y."/>
            <person name="Mei J."/>
            <person name="Sun J."/>
            <person name="Sun Y."/>
        </authorList>
    </citation>
    <scope>NUCLEOTIDE SEQUENCE [LARGE SCALE GENOMIC DNA]</scope>
    <source>
        <strain evidence="3">cv. E1</strain>
        <tissue evidence="2">Leaf</tissue>
    </source>
</reference>
<feature type="compositionally biased region" description="Acidic residues" evidence="1">
    <location>
        <begin position="535"/>
        <end position="546"/>
    </location>
</feature>
<evidence type="ECO:0000313" key="2">
    <source>
        <dbReference type="EMBL" id="KAH1105716.1"/>
    </source>
</evidence>
<evidence type="ECO:0000313" key="3">
    <source>
        <dbReference type="Proteomes" id="UP000828251"/>
    </source>
</evidence>
<comment type="caution">
    <text evidence="2">The sequence shown here is derived from an EMBL/GenBank/DDBJ whole genome shotgun (WGS) entry which is preliminary data.</text>
</comment>
<dbReference type="PANTHER" id="PTHR33621">
    <property type="entry name" value="ASPARTIC/GLUTAMIC ACID-RICH PROTEIN"/>
    <property type="match status" value="1"/>
</dbReference>
<feature type="compositionally biased region" description="Polar residues" evidence="1">
    <location>
        <begin position="47"/>
        <end position="70"/>
    </location>
</feature>
<keyword evidence="3" id="KW-1185">Reference proteome</keyword>
<feature type="compositionally biased region" description="Basic and acidic residues" evidence="1">
    <location>
        <begin position="512"/>
        <end position="534"/>
    </location>
</feature>
<gene>
    <name evidence="2" type="ORF">J1N35_009484</name>
</gene>
<evidence type="ECO:0000256" key="1">
    <source>
        <dbReference type="SAM" id="MobiDB-lite"/>
    </source>
</evidence>
<dbReference type="PANTHER" id="PTHR33621:SF2">
    <property type="entry name" value="RIBOSOMAL L1 DOMAIN-CONTAINING PROTEIN"/>
    <property type="match status" value="1"/>
</dbReference>
<sequence>MDFDCLTRKELQFLCKRNKIPANTTNVAMADALKALEIVEGLEEFKNQSQSPEKTMNKTSQEIPSTISRTSTRRKPTKEEHQTAQSTVRTRKTTRRTAELDEENKNLNVTETPAVTTNTSRRAKKTEPEVKDQRKSDLVETPSLQSGRRWPGVGSTRRKVEDTLQTGYGTRRSVRLLEKCMEGLSLKESEKMEPVKVDEMVEGEVQNNNGQSEELPLARNLSASLEDERDLKDDVEENSKCENGESNGTLISLNEKIDEPEGPKGCDDNAVYEDSYETVSTPNEELVADETNDAAVFEELVADETNDAVVSEELVADETNDAAVSQELAADGTNDAAVSEYAPEIESLPEKSVADDTDDVVVSHEELVVDEPEVLVADETNDAVVSEELVADETNDAAVSQELAADGTNDAAVSEYAPEIESLPEKSVADDTDDVVVSHEELVVDEPEVLVAEDLSEEVLDHSSPVDAVSVEEHANQAPQEIEAVHDDLTILLKAEVYAEGEVSQDVPSVLPEDHMDSSAKKGNEASNDDHELLGDSDIDVEECDDPMSNMVDKESDDDVLGDSDIDDESVADEDLMTNVVNEEALVDANVTEAETIPVNSFHNVSQSVVDDDIQVQDPEALIDVGVKPEVEFGETTEIITTTTSVLLPSPLKPQLSQPRKSSGKKQTTIPKENINKENIDVVKKVKKNKNVIDEGTMQNLEDLSLRKLMKLTKMFNKLQINDNMKNKEDDNLNKQPFGKSRTALQSLPQNCMNNEEAEKQN</sequence>
<feature type="region of interest" description="Disordered" evidence="1">
    <location>
        <begin position="502"/>
        <end position="562"/>
    </location>
</feature>
<name>A0A9D3VYM1_9ROSI</name>
<feature type="compositionally biased region" description="Basic and acidic residues" evidence="1">
    <location>
        <begin position="125"/>
        <end position="138"/>
    </location>
</feature>
<feature type="region of interest" description="Disordered" evidence="1">
    <location>
        <begin position="723"/>
        <end position="762"/>
    </location>
</feature>
<protein>
    <submittedName>
        <fullName evidence="2">Uncharacterized protein</fullName>
    </submittedName>
</protein>
<feature type="compositionally biased region" description="Low complexity" evidence="1">
    <location>
        <begin position="649"/>
        <end position="659"/>
    </location>
</feature>
<feature type="region of interest" description="Disordered" evidence="1">
    <location>
        <begin position="46"/>
        <end position="158"/>
    </location>
</feature>
<organism evidence="2 3">
    <name type="scientific">Gossypium stocksii</name>
    <dbReference type="NCBI Taxonomy" id="47602"/>
    <lineage>
        <taxon>Eukaryota</taxon>
        <taxon>Viridiplantae</taxon>
        <taxon>Streptophyta</taxon>
        <taxon>Embryophyta</taxon>
        <taxon>Tracheophyta</taxon>
        <taxon>Spermatophyta</taxon>
        <taxon>Magnoliopsida</taxon>
        <taxon>eudicotyledons</taxon>
        <taxon>Gunneridae</taxon>
        <taxon>Pentapetalae</taxon>
        <taxon>rosids</taxon>
        <taxon>malvids</taxon>
        <taxon>Malvales</taxon>
        <taxon>Malvaceae</taxon>
        <taxon>Malvoideae</taxon>
        <taxon>Gossypium</taxon>
    </lineage>
</organism>
<feature type="compositionally biased region" description="Basic and acidic residues" evidence="1">
    <location>
        <begin position="96"/>
        <end position="105"/>
    </location>
</feature>
<dbReference type="EMBL" id="JAIQCV010000004">
    <property type="protein sequence ID" value="KAH1105716.1"/>
    <property type="molecule type" value="Genomic_DNA"/>
</dbReference>